<sequence length="207" mass="24142">MLTIKEILQLIRTIVVEIVLEILSYIVVPIALVFTKREDDHLPRWARWFEDANDYYDSQCAAINGDSGWREKHYPEPSNRSYKARLHWLFRNRIGYYSSEVAGVRVSTIDPASVTTIGDIHATSNNGTKSTWCKVTCRLNNGKTRFGLYKVIRYSKKYYCRIYLGWKLMDIAGMTKSNYASYLEPEDKIKLKTVWSIHPFKKVRDNG</sequence>
<name>A0A1Y5ME70_9BACT</name>
<accession>A0A1Y5ME70</accession>
<organism evidence="2 4">
    <name type="scientific">Campylobacter concisus</name>
    <dbReference type="NCBI Taxonomy" id="199"/>
    <lineage>
        <taxon>Bacteria</taxon>
        <taxon>Pseudomonadati</taxon>
        <taxon>Campylobacterota</taxon>
        <taxon>Epsilonproteobacteria</taxon>
        <taxon>Campylobacterales</taxon>
        <taxon>Campylobacteraceae</taxon>
        <taxon>Campylobacter</taxon>
    </lineage>
</organism>
<evidence type="ECO:0000313" key="3">
    <source>
        <dbReference type="EMBL" id="OUT08948.1"/>
    </source>
</evidence>
<evidence type="ECO:0000256" key="1">
    <source>
        <dbReference type="SAM" id="Phobius"/>
    </source>
</evidence>
<reference evidence="2 4" key="1">
    <citation type="submission" date="2017-04" db="EMBL/GenBank/DDBJ databases">
        <title>Complete genome of Campylobacter concisus ATCC 33237T and draft genomes for an additional eight well characterized C. concisus strains.</title>
        <authorList>
            <person name="Cornelius A.J."/>
            <person name="Miller W.G."/>
            <person name="Lastovica A.J."/>
            <person name="On S.L."/>
            <person name="French N.P."/>
            <person name="Vandenberg O."/>
            <person name="Biggs P.J."/>
        </authorList>
    </citation>
    <scope>NUCLEOTIDE SEQUENCE [LARGE SCALE GENOMIC DNA]</scope>
    <source>
        <strain evidence="2 4">CCUG 19995</strain>
    </source>
</reference>
<dbReference type="InterPro" id="IPR055762">
    <property type="entry name" value="DUF7338"/>
</dbReference>
<dbReference type="Proteomes" id="UP000196317">
    <property type="component" value="Unassembled WGS sequence"/>
</dbReference>
<dbReference type="EMBL" id="NDYN01000010">
    <property type="protein sequence ID" value="OUT06888.1"/>
    <property type="molecule type" value="Genomic_DNA"/>
</dbReference>
<feature type="transmembrane region" description="Helical" evidence="1">
    <location>
        <begin position="14"/>
        <end position="34"/>
    </location>
</feature>
<comment type="caution">
    <text evidence="2">The sequence shown here is derived from an EMBL/GenBank/DDBJ whole genome shotgun (WGS) entry which is preliminary data.</text>
</comment>
<keyword evidence="1" id="KW-1133">Transmembrane helix</keyword>
<dbReference type="RefSeq" id="WP_087582445.1">
    <property type="nucleotide sequence ID" value="NZ_NDYN01000001.1"/>
</dbReference>
<keyword evidence="1" id="KW-0812">Transmembrane</keyword>
<evidence type="ECO:0000313" key="2">
    <source>
        <dbReference type="EMBL" id="OUT06888.1"/>
    </source>
</evidence>
<proteinExistence type="predicted"/>
<protein>
    <submittedName>
        <fullName evidence="2">Uncharacterized protein</fullName>
    </submittedName>
</protein>
<dbReference type="AlphaFoldDB" id="A0A1Y5ME70"/>
<evidence type="ECO:0000313" key="4">
    <source>
        <dbReference type="Proteomes" id="UP000196317"/>
    </source>
</evidence>
<keyword evidence="1" id="KW-0472">Membrane</keyword>
<dbReference type="EMBL" id="NDYN01000001">
    <property type="protein sequence ID" value="OUT08948.1"/>
    <property type="molecule type" value="Genomic_DNA"/>
</dbReference>
<dbReference type="Pfam" id="PF24027">
    <property type="entry name" value="DUF7338"/>
    <property type="match status" value="1"/>
</dbReference>
<gene>
    <name evidence="3" type="ORF">B9N65_01005</name>
    <name evidence="2" type="ORF">B9N65_09920</name>
</gene>